<accession>A0A3M7P5I8</accession>
<comment type="caution">
    <text evidence="1">The sequence shown here is derived from an EMBL/GenBank/DDBJ whole genome shotgun (WGS) entry which is preliminary data.</text>
</comment>
<dbReference type="EMBL" id="REGN01013148">
    <property type="protein sequence ID" value="RMZ94312.1"/>
    <property type="molecule type" value="Genomic_DNA"/>
</dbReference>
<protein>
    <submittedName>
        <fullName evidence="1">Uncharacterized protein</fullName>
    </submittedName>
</protein>
<evidence type="ECO:0000313" key="1">
    <source>
        <dbReference type="EMBL" id="RMZ94312.1"/>
    </source>
</evidence>
<name>A0A3M7P5I8_BRAPC</name>
<sequence>MEHASEEVGIFKGFRVHKDSHGGLFLLKNHIRHYLNETDRHQIHFLDLEHMNQLPEGENILKLNEPRQVHKHDEEHRVIGIYTREGQFQGKEVFTGVYGGLYLLNNGKKIRLGNSDWNYVEDIDKEKDEKKKAKSMAILFFKEN</sequence>
<evidence type="ECO:0000313" key="2">
    <source>
        <dbReference type="Proteomes" id="UP000276133"/>
    </source>
</evidence>
<dbReference type="Proteomes" id="UP000276133">
    <property type="component" value="Unassembled WGS sequence"/>
</dbReference>
<reference evidence="1 2" key="1">
    <citation type="journal article" date="2018" name="Sci. Rep.">
        <title>Genomic signatures of local adaptation to the degree of environmental predictability in rotifers.</title>
        <authorList>
            <person name="Franch-Gras L."/>
            <person name="Hahn C."/>
            <person name="Garcia-Roger E.M."/>
            <person name="Carmona M.J."/>
            <person name="Serra M."/>
            <person name="Gomez A."/>
        </authorList>
    </citation>
    <scope>NUCLEOTIDE SEQUENCE [LARGE SCALE GENOMIC DNA]</scope>
    <source>
        <strain evidence="1">HYR1</strain>
    </source>
</reference>
<organism evidence="1 2">
    <name type="scientific">Brachionus plicatilis</name>
    <name type="common">Marine rotifer</name>
    <name type="synonym">Brachionus muelleri</name>
    <dbReference type="NCBI Taxonomy" id="10195"/>
    <lineage>
        <taxon>Eukaryota</taxon>
        <taxon>Metazoa</taxon>
        <taxon>Spiralia</taxon>
        <taxon>Gnathifera</taxon>
        <taxon>Rotifera</taxon>
        <taxon>Eurotatoria</taxon>
        <taxon>Monogononta</taxon>
        <taxon>Pseudotrocha</taxon>
        <taxon>Ploima</taxon>
        <taxon>Brachionidae</taxon>
        <taxon>Brachionus</taxon>
    </lineage>
</organism>
<dbReference type="AlphaFoldDB" id="A0A3M7P5I8"/>
<dbReference type="OrthoDB" id="10554964at2759"/>
<keyword evidence="2" id="KW-1185">Reference proteome</keyword>
<proteinExistence type="predicted"/>
<gene>
    <name evidence="1" type="ORF">BpHYR1_018486</name>
</gene>